<dbReference type="EMBL" id="CACVBM020001093">
    <property type="protein sequence ID" value="CAA7030286.1"/>
    <property type="molecule type" value="Genomic_DNA"/>
</dbReference>
<dbReference type="GO" id="GO:0003735">
    <property type="term" value="F:structural constituent of ribosome"/>
    <property type="evidence" value="ECO:0007669"/>
    <property type="project" value="InterPro"/>
</dbReference>
<dbReference type="GO" id="GO:0006412">
    <property type="term" value="P:translation"/>
    <property type="evidence" value="ECO:0007669"/>
    <property type="project" value="InterPro"/>
</dbReference>
<evidence type="ECO:0000256" key="1">
    <source>
        <dbReference type="SAM" id="MobiDB-lite"/>
    </source>
</evidence>
<name>A0A6D2IJ41_9BRAS</name>
<dbReference type="Proteomes" id="UP000467841">
    <property type="component" value="Unassembled WGS sequence"/>
</dbReference>
<dbReference type="FunFam" id="6.10.250.3260:FF:000002">
    <property type="entry name" value="60S ribosomal protein L21"/>
    <property type="match status" value="1"/>
</dbReference>
<dbReference type="PANTHER" id="PTHR20981">
    <property type="entry name" value="60S RIBOSOMAL PROTEIN L21"/>
    <property type="match status" value="1"/>
</dbReference>
<accession>A0A6D2IJ41</accession>
<dbReference type="OrthoDB" id="1539250at2759"/>
<dbReference type="Gene3D" id="6.10.250.3260">
    <property type="match status" value="1"/>
</dbReference>
<evidence type="ECO:0000313" key="2">
    <source>
        <dbReference type="EMBL" id="CAA7030286.1"/>
    </source>
</evidence>
<evidence type="ECO:0008006" key="4">
    <source>
        <dbReference type="Google" id="ProtNLM"/>
    </source>
</evidence>
<evidence type="ECO:0000313" key="3">
    <source>
        <dbReference type="Proteomes" id="UP000467841"/>
    </source>
</evidence>
<keyword evidence="3" id="KW-1185">Reference proteome</keyword>
<proteinExistence type="predicted"/>
<organism evidence="2 3">
    <name type="scientific">Microthlaspi erraticum</name>
    <dbReference type="NCBI Taxonomy" id="1685480"/>
    <lineage>
        <taxon>Eukaryota</taxon>
        <taxon>Viridiplantae</taxon>
        <taxon>Streptophyta</taxon>
        <taxon>Embryophyta</taxon>
        <taxon>Tracheophyta</taxon>
        <taxon>Spermatophyta</taxon>
        <taxon>Magnoliopsida</taxon>
        <taxon>eudicotyledons</taxon>
        <taxon>Gunneridae</taxon>
        <taxon>Pentapetalae</taxon>
        <taxon>rosids</taxon>
        <taxon>malvids</taxon>
        <taxon>Brassicales</taxon>
        <taxon>Brassicaceae</taxon>
        <taxon>Coluteocarpeae</taxon>
        <taxon>Microthlaspi</taxon>
    </lineage>
</organism>
<reference evidence="2" key="1">
    <citation type="submission" date="2020-01" db="EMBL/GenBank/DDBJ databases">
        <authorList>
            <person name="Mishra B."/>
        </authorList>
    </citation>
    <scope>NUCLEOTIDE SEQUENCE [LARGE SCALE GENOMIC DNA]</scope>
</reference>
<protein>
    <recommendedName>
        <fullName evidence="4">60S ribosomal protein L21</fullName>
    </recommendedName>
</protein>
<sequence length="117" mass="13219">MIIRKRIHVRVEHVHLSRCEEEFMLRKKKNDELKAAAKARGETISTKRQPKGSWSKVSPSCISWYSTSAVQAKRAYAVSMGSKTVESTAAALIDHQTFLHVASVCAFHIRIDEIIQP</sequence>
<dbReference type="InterPro" id="IPR001147">
    <property type="entry name" value="Ribosomal_eL21"/>
</dbReference>
<comment type="caution">
    <text evidence="2">The sequence shown here is derived from an EMBL/GenBank/DDBJ whole genome shotgun (WGS) entry which is preliminary data.</text>
</comment>
<dbReference type="GO" id="GO:0005840">
    <property type="term" value="C:ribosome"/>
    <property type="evidence" value="ECO:0007669"/>
    <property type="project" value="InterPro"/>
</dbReference>
<dbReference type="AlphaFoldDB" id="A0A6D2IJ41"/>
<gene>
    <name evidence="2" type="ORF">MERR_LOCUS17521</name>
</gene>
<feature type="region of interest" description="Disordered" evidence="1">
    <location>
        <begin position="38"/>
        <end position="58"/>
    </location>
</feature>